<keyword evidence="2" id="KW-0833">Ubl conjugation pathway</keyword>
<keyword evidence="1 2" id="KW-0808">Transferase</keyword>
<evidence type="ECO:0000256" key="1">
    <source>
        <dbReference type="ARBA" id="ARBA00022679"/>
    </source>
</evidence>
<comment type="similarity">
    <text evidence="2">Belongs to the UPL family. K-HECT subfamily.</text>
</comment>
<dbReference type="EC" id="2.3.2.26" evidence="2"/>
<dbReference type="PANTHER" id="PTHR45670:SF1">
    <property type="entry name" value="E3 UBIQUITIN-PROTEIN LIGASE HECTD1"/>
    <property type="match status" value="1"/>
</dbReference>
<dbReference type="EMBL" id="JABSTU010000006">
    <property type="protein sequence ID" value="KAH8028699.1"/>
    <property type="molecule type" value="Genomic_DNA"/>
</dbReference>
<dbReference type="GO" id="GO:0016607">
    <property type="term" value="C:nuclear speck"/>
    <property type="evidence" value="ECO:0007669"/>
    <property type="project" value="TreeGrafter"/>
</dbReference>
<organism evidence="4 5">
    <name type="scientific">Rhipicephalus microplus</name>
    <name type="common">Cattle tick</name>
    <name type="synonym">Boophilus microplus</name>
    <dbReference type="NCBI Taxonomy" id="6941"/>
    <lineage>
        <taxon>Eukaryota</taxon>
        <taxon>Metazoa</taxon>
        <taxon>Ecdysozoa</taxon>
        <taxon>Arthropoda</taxon>
        <taxon>Chelicerata</taxon>
        <taxon>Arachnida</taxon>
        <taxon>Acari</taxon>
        <taxon>Parasitiformes</taxon>
        <taxon>Ixodida</taxon>
        <taxon>Ixodoidea</taxon>
        <taxon>Ixodidae</taxon>
        <taxon>Rhipicephalinae</taxon>
        <taxon>Rhipicephalus</taxon>
        <taxon>Boophilus</taxon>
    </lineage>
</organism>
<evidence type="ECO:0000256" key="3">
    <source>
        <dbReference type="SAM" id="MobiDB-lite"/>
    </source>
</evidence>
<dbReference type="VEuPathDB" id="VectorBase:LOC119167411"/>
<dbReference type="PANTHER" id="PTHR45670">
    <property type="entry name" value="E3 UBIQUITIN-PROTEIN LIGASE TRIP12"/>
    <property type="match status" value="1"/>
</dbReference>
<name>A0A9J6E2E7_RHIMP</name>
<comment type="catalytic activity">
    <reaction evidence="2">
        <text>S-ubiquitinyl-[E2 ubiquitin-conjugating enzyme]-L-cysteine + [acceptor protein]-L-lysine = [E2 ubiquitin-conjugating enzyme]-L-cysteine + N(6)-ubiquitinyl-[acceptor protein]-L-lysine.</text>
        <dbReference type="EC" id="2.3.2.26"/>
    </reaction>
</comment>
<sequence>MCVRDRRKQKQKIVDSKTSRKGFCGSHQGRFPQIKELLGEYVLEQRVAQRPVMTELLQVRAIQLVLEKEVLADLLGDIAVGNEASSQLGNHLPAGGFLSTAQSYPSLTSTTTTAGGTVAGGGGGGLTEEDGMELRSGKRRSWDDEFVLKRQFSALIPAFDPRPGRTNVNQTSDLEIPPPGSDEANAEEVRESTLQPRLQLTLRGPNLPGVSDLEVDLVDPEWTIFRAVQHLVQASEMGSKQDKIRRIWEPMYIIVYKAAKEESPSSKEELPRPVPVVRPASSCKSSSRESVLSVYCPGTGSALEDGSCTVDDVLQLLRLLSTHRSRANHGSIGIEDILSTVTMEDFLSKKITNKLVQQIQDPLVLSSGAQPDWCEHLTYNCPMLFPFETRQLYFSCTAFGASRSIVWLQNQRDASAERHRGPSPRREDPHEFRVGRLKHERVKVPRGDKLLDWAMQVMRLHAPRKTVLEVEFQNEEGTGLGPTLEFYALVAEELQRRDLGMWLCEDIPTTNDKKPMAASSDSRTTTELGGESSKPPGYYIHTAYGLFPAPLPQGSSCTGRVCASFHFLGIFLAKALQDGRLVDLPLSRPFLRLLCQGPSSSPLSQSATGFPSHHGGLPSAGHIASASVAAGRQTATAR</sequence>
<comment type="pathway">
    <text evidence="2">Protein modification; protein ubiquitination.</text>
</comment>
<dbReference type="GO" id="GO:0061630">
    <property type="term" value="F:ubiquitin protein ligase activity"/>
    <property type="evidence" value="ECO:0007669"/>
    <property type="project" value="UniProtKB-UniRule"/>
</dbReference>
<dbReference type="InterPro" id="IPR035983">
    <property type="entry name" value="Hect_E3_ubiquitin_ligase"/>
</dbReference>
<comment type="function">
    <text evidence="2">E3 ubiquitin-protein ligase which accepts ubiquitin from an E2 ubiquitin-conjugating enzyme in the form of a thioester and then directly transfers the ubiquitin to targeted substrates.</text>
</comment>
<feature type="region of interest" description="Disordered" evidence="3">
    <location>
        <begin position="159"/>
        <end position="196"/>
    </location>
</feature>
<dbReference type="Proteomes" id="UP000821866">
    <property type="component" value="Chromosome 4"/>
</dbReference>
<comment type="caution">
    <text evidence="4">The sequence shown here is derived from an EMBL/GenBank/DDBJ whole genome shotgun (WGS) entry which is preliminary data.</text>
</comment>
<dbReference type="GO" id="GO:0070534">
    <property type="term" value="P:protein K63-linked ubiquitination"/>
    <property type="evidence" value="ECO:0007669"/>
    <property type="project" value="TreeGrafter"/>
</dbReference>
<feature type="region of interest" description="Disordered" evidence="3">
    <location>
        <begin position="512"/>
        <end position="534"/>
    </location>
</feature>
<dbReference type="AlphaFoldDB" id="A0A9J6E2E7"/>
<feature type="compositionally biased region" description="Gly residues" evidence="3">
    <location>
        <begin position="117"/>
        <end position="126"/>
    </location>
</feature>
<dbReference type="SUPFAM" id="SSF56204">
    <property type="entry name" value="Hect, E3 ligase catalytic domain"/>
    <property type="match status" value="1"/>
</dbReference>
<dbReference type="Gene3D" id="3.90.1750.10">
    <property type="entry name" value="Hect, E3 ligase catalytic domains"/>
    <property type="match status" value="1"/>
</dbReference>
<feature type="region of interest" description="Disordered" evidence="3">
    <location>
        <begin position="108"/>
        <end position="137"/>
    </location>
</feature>
<reference evidence="4" key="1">
    <citation type="journal article" date="2020" name="Cell">
        <title>Large-Scale Comparative Analyses of Tick Genomes Elucidate Their Genetic Diversity and Vector Capacities.</title>
        <authorList>
            <consortium name="Tick Genome and Microbiome Consortium (TIGMIC)"/>
            <person name="Jia N."/>
            <person name="Wang J."/>
            <person name="Shi W."/>
            <person name="Du L."/>
            <person name="Sun Y."/>
            <person name="Zhan W."/>
            <person name="Jiang J.F."/>
            <person name="Wang Q."/>
            <person name="Zhang B."/>
            <person name="Ji P."/>
            <person name="Bell-Sakyi L."/>
            <person name="Cui X.M."/>
            <person name="Yuan T.T."/>
            <person name="Jiang B.G."/>
            <person name="Yang W.F."/>
            <person name="Lam T.T."/>
            <person name="Chang Q.C."/>
            <person name="Ding S.J."/>
            <person name="Wang X.J."/>
            <person name="Zhu J.G."/>
            <person name="Ruan X.D."/>
            <person name="Zhao L."/>
            <person name="Wei J.T."/>
            <person name="Ye R.Z."/>
            <person name="Que T.C."/>
            <person name="Du C.H."/>
            <person name="Zhou Y.H."/>
            <person name="Cheng J.X."/>
            <person name="Dai P.F."/>
            <person name="Guo W.B."/>
            <person name="Han X.H."/>
            <person name="Huang E.J."/>
            <person name="Li L.F."/>
            <person name="Wei W."/>
            <person name="Gao Y.C."/>
            <person name="Liu J.Z."/>
            <person name="Shao H.Z."/>
            <person name="Wang X."/>
            <person name="Wang C.C."/>
            <person name="Yang T.C."/>
            <person name="Huo Q.B."/>
            <person name="Li W."/>
            <person name="Chen H.Y."/>
            <person name="Chen S.E."/>
            <person name="Zhou L.G."/>
            <person name="Ni X.B."/>
            <person name="Tian J.H."/>
            <person name="Sheng Y."/>
            <person name="Liu T."/>
            <person name="Pan Y.S."/>
            <person name="Xia L.Y."/>
            <person name="Li J."/>
            <person name="Zhao F."/>
            <person name="Cao W.C."/>
        </authorList>
    </citation>
    <scope>NUCLEOTIDE SEQUENCE</scope>
    <source>
        <strain evidence="4">Rmic-2018</strain>
    </source>
</reference>
<gene>
    <name evidence="4" type="ORF">HPB51_018123</name>
</gene>
<evidence type="ECO:0000256" key="2">
    <source>
        <dbReference type="RuleBase" id="RU369009"/>
    </source>
</evidence>
<evidence type="ECO:0000313" key="5">
    <source>
        <dbReference type="Proteomes" id="UP000821866"/>
    </source>
</evidence>
<accession>A0A9J6E2E7</accession>
<keyword evidence="5" id="KW-1185">Reference proteome</keyword>
<dbReference type="GO" id="GO:0043161">
    <property type="term" value="P:proteasome-mediated ubiquitin-dependent protein catabolic process"/>
    <property type="evidence" value="ECO:0007669"/>
    <property type="project" value="TreeGrafter"/>
</dbReference>
<reference evidence="4" key="2">
    <citation type="submission" date="2021-09" db="EMBL/GenBank/DDBJ databases">
        <authorList>
            <person name="Jia N."/>
            <person name="Wang J."/>
            <person name="Shi W."/>
            <person name="Du L."/>
            <person name="Sun Y."/>
            <person name="Zhan W."/>
            <person name="Jiang J."/>
            <person name="Wang Q."/>
            <person name="Zhang B."/>
            <person name="Ji P."/>
            <person name="Sakyi L.B."/>
            <person name="Cui X."/>
            <person name="Yuan T."/>
            <person name="Jiang B."/>
            <person name="Yang W."/>
            <person name="Lam T.T.-Y."/>
            <person name="Chang Q."/>
            <person name="Ding S."/>
            <person name="Wang X."/>
            <person name="Zhu J."/>
            <person name="Ruan X."/>
            <person name="Zhao L."/>
            <person name="Wei J."/>
            <person name="Que T."/>
            <person name="Du C."/>
            <person name="Cheng J."/>
            <person name="Dai P."/>
            <person name="Han X."/>
            <person name="Huang E."/>
            <person name="Gao Y."/>
            <person name="Liu J."/>
            <person name="Shao H."/>
            <person name="Ye R."/>
            <person name="Li L."/>
            <person name="Wei W."/>
            <person name="Wang X."/>
            <person name="Wang C."/>
            <person name="Huo Q."/>
            <person name="Li W."/>
            <person name="Guo W."/>
            <person name="Chen H."/>
            <person name="Chen S."/>
            <person name="Zhou L."/>
            <person name="Zhou L."/>
            <person name="Ni X."/>
            <person name="Tian J."/>
            <person name="Zhou Y."/>
            <person name="Sheng Y."/>
            <person name="Liu T."/>
            <person name="Pan Y."/>
            <person name="Xia L."/>
            <person name="Li J."/>
            <person name="Zhao F."/>
            <person name="Cao W."/>
        </authorList>
    </citation>
    <scope>NUCLEOTIDE SEQUENCE</scope>
    <source>
        <strain evidence="4">Rmic-2018</strain>
        <tissue evidence="4">Larvae</tissue>
    </source>
</reference>
<proteinExistence type="inferred from homology"/>
<dbReference type="InterPro" id="IPR045322">
    <property type="entry name" value="HECTD1/TRIP12-like"/>
</dbReference>
<evidence type="ECO:0000313" key="4">
    <source>
        <dbReference type="EMBL" id="KAH8028699.1"/>
    </source>
</evidence>
<protein>
    <recommendedName>
        <fullName evidence="2">E3 ubiquitin-protein ligase</fullName>
        <ecNumber evidence="2">2.3.2.26</ecNumber>
    </recommendedName>
</protein>